<evidence type="ECO:0000256" key="1">
    <source>
        <dbReference type="SAM" id="MobiDB-lite"/>
    </source>
</evidence>
<dbReference type="Proteomes" id="UP000005239">
    <property type="component" value="Unassembled WGS sequence"/>
</dbReference>
<protein>
    <submittedName>
        <fullName evidence="2">Uncharacterized protein</fullName>
    </submittedName>
</protein>
<evidence type="ECO:0000313" key="3">
    <source>
        <dbReference type="Proteomes" id="UP000005239"/>
    </source>
</evidence>
<feature type="region of interest" description="Disordered" evidence="1">
    <location>
        <begin position="247"/>
        <end position="373"/>
    </location>
</feature>
<feature type="region of interest" description="Disordered" evidence="1">
    <location>
        <begin position="478"/>
        <end position="498"/>
    </location>
</feature>
<gene>
    <name evidence="2" type="primary">WBGene00274272</name>
</gene>
<sequence length="516" mass="53888">MDLADIPAAAAFLRTAELSSASVAAESARSAAASPSASAAASAPPAAASRLIDHPEHSSPRAMDPNATAAAAALLGAAHFYPAAAAVSVGDAAGHAAAMAQQYYAQNLASFANVASGFMPLGAAGFMPMSMFGAAAGAPPAFRGGPPPVFLGAPGASAAAFLGAPPAPSAPPSLYDLDATALQNQLAAQFTQATPQQQTVYYEGIRQQLDVAAASLNDSQKQALLRMDPSLSFSMKPIDLEHRADVKHDDSAPDSPMTMVTPLSGGSGEGGGGGGGGVKRARTGSNAGGGGGKKKKKSKASSCETSPGDGFGTGMLLLNEETPDGSSSSATTPRATPRGRPPGSKANAGVELTPSGKKKSMTPQAEEARARKAKMTWPKGTFLIRLQDVKVRTGKDHIWLVDNHQLLQRFNNEDGTVRADGSRIYHKTDRYTGWLCHEGFHYFPLFDGTHVLRQDGDTVTVLFPGEEDLRQAIDYQEQEKARRAEMRDSDEPEARPLPPSIRYTVVRRMGYVMRGT</sequence>
<accession>A0A2A6BNF8</accession>
<feature type="compositionally biased region" description="Gly residues" evidence="1">
    <location>
        <begin position="265"/>
        <end position="278"/>
    </location>
</feature>
<feature type="compositionally biased region" description="Basic and acidic residues" evidence="1">
    <location>
        <begin position="478"/>
        <end position="494"/>
    </location>
</feature>
<reference evidence="2" key="2">
    <citation type="submission" date="2022-06" db="UniProtKB">
        <authorList>
            <consortium name="EnsemblMetazoa"/>
        </authorList>
    </citation>
    <scope>IDENTIFICATION</scope>
    <source>
        <strain evidence="2">PS312</strain>
    </source>
</reference>
<organism evidence="2 3">
    <name type="scientific">Pristionchus pacificus</name>
    <name type="common">Parasitic nematode worm</name>
    <dbReference type="NCBI Taxonomy" id="54126"/>
    <lineage>
        <taxon>Eukaryota</taxon>
        <taxon>Metazoa</taxon>
        <taxon>Ecdysozoa</taxon>
        <taxon>Nematoda</taxon>
        <taxon>Chromadorea</taxon>
        <taxon>Rhabditida</taxon>
        <taxon>Rhabditina</taxon>
        <taxon>Diplogasteromorpha</taxon>
        <taxon>Diplogasteroidea</taxon>
        <taxon>Neodiplogasteridae</taxon>
        <taxon>Pristionchus</taxon>
    </lineage>
</organism>
<reference evidence="3" key="1">
    <citation type="journal article" date="2008" name="Nat. Genet.">
        <title>The Pristionchus pacificus genome provides a unique perspective on nematode lifestyle and parasitism.</title>
        <authorList>
            <person name="Dieterich C."/>
            <person name="Clifton S.W."/>
            <person name="Schuster L.N."/>
            <person name="Chinwalla A."/>
            <person name="Delehaunty K."/>
            <person name="Dinkelacker I."/>
            <person name="Fulton L."/>
            <person name="Fulton R."/>
            <person name="Godfrey J."/>
            <person name="Minx P."/>
            <person name="Mitreva M."/>
            <person name="Roeseler W."/>
            <person name="Tian H."/>
            <person name="Witte H."/>
            <person name="Yang S.P."/>
            <person name="Wilson R.K."/>
            <person name="Sommer R.J."/>
        </authorList>
    </citation>
    <scope>NUCLEOTIDE SEQUENCE [LARGE SCALE GENOMIC DNA]</scope>
    <source>
        <strain evidence="3">PS312</strain>
    </source>
</reference>
<evidence type="ECO:0000313" key="2">
    <source>
        <dbReference type="EnsemblMetazoa" id="PPA35903.1"/>
    </source>
</evidence>
<feature type="compositionally biased region" description="Low complexity" evidence="1">
    <location>
        <begin position="326"/>
        <end position="343"/>
    </location>
</feature>
<keyword evidence="3" id="KW-1185">Reference proteome</keyword>
<proteinExistence type="predicted"/>
<dbReference type="AlphaFoldDB" id="A0A2A6BNF8"/>
<accession>A0A8R1YXD3</accession>
<name>A0A2A6BNF8_PRIPA</name>
<dbReference type="EnsemblMetazoa" id="PPA35903.1">
    <property type="protein sequence ID" value="PPA35903.1"/>
    <property type="gene ID" value="WBGene00274272"/>
</dbReference>